<keyword evidence="3" id="KW-1185">Reference proteome</keyword>
<protein>
    <recommendedName>
        <fullName evidence="4">Glutaminyl-tRNA synthetase</fullName>
    </recommendedName>
</protein>
<accession>A0A1I1N8Y9</accession>
<gene>
    <name evidence="2" type="ORF">SAMN04487987_102107</name>
</gene>
<proteinExistence type="predicted"/>
<keyword evidence="1" id="KW-0175">Coiled coil</keyword>
<dbReference type="EMBL" id="FOMI01000002">
    <property type="protein sequence ID" value="SFC94121.1"/>
    <property type="molecule type" value="Genomic_DNA"/>
</dbReference>
<feature type="coiled-coil region" evidence="1">
    <location>
        <begin position="7"/>
        <end position="34"/>
    </location>
</feature>
<dbReference type="RefSeq" id="WP_092849040.1">
    <property type="nucleotide sequence ID" value="NZ_FOMI01000002.1"/>
</dbReference>
<dbReference type="OrthoDB" id="1149272at2"/>
<dbReference type="AlphaFoldDB" id="A0A1I1N8Y9"/>
<dbReference type="Proteomes" id="UP000199439">
    <property type="component" value="Unassembled WGS sequence"/>
</dbReference>
<evidence type="ECO:0000313" key="2">
    <source>
        <dbReference type="EMBL" id="SFC94121.1"/>
    </source>
</evidence>
<name>A0A1I1N8Y9_9FLAO</name>
<evidence type="ECO:0000256" key="1">
    <source>
        <dbReference type="SAM" id="Coils"/>
    </source>
</evidence>
<dbReference type="STRING" id="870482.SAMN04487987_102107"/>
<evidence type="ECO:0000313" key="3">
    <source>
        <dbReference type="Proteomes" id="UP000199439"/>
    </source>
</evidence>
<organism evidence="2 3">
    <name type="scientific">Algibacter pectinivorans</name>
    <dbReference type="NCBI Taxonomy" id="870482"/>
    <lineage>
        <taxon>Bacteria</taxon>
        <taxon>Pseudomonadati</taxon>
        <taxon>Bacteroidota</taxon>
        <taxon>Flavobacteriia</taxon>
        <taxon>Flavobacteriales</taxon>
        <taxon>Flavobacteriaceae</taxon>
        <taxon>Algibacter</taxon>
    </lineage>
</organism>
<reference evidence="3" key="1">
    <citation type="submission" date="2016-10" db="EMBL/GenBank/DDBJ databases">
        <authorList>
            <person name="Varghese N."/>
            <person name="Submissions S."/>
        </authorList>
    </citation>
    <scope>NUCLEOTIDE SEQUENCE [LARGE SCALE GENOMIC DNA]</scope>
    <source>
        <strain evidence="3">DSM 25730</strain>
    </source>
</reference>
<evidence type="ECO:0008006" key="4">
    <source>
        <dbReference type="Google" id="ProtNLM"/>
    </source>
</evidence>
<sequence>MKTYQDIESIERDLKILNLERQIAFEEIKSLKEAYKDDLKPFNWIQSAVKIAGKFGGMLLLKKIIK</sequence>